<dbReference type="OrthoDB" id="9797341at2"/>
<evidence type="ECO:0000259" key="3">
    <source>
        <dbReference type="PROSITE" id="PS50110"/>
    </source>
</evidence>
<comment type="caution">
    <text evidence="4">The sequence shown here is derived from an EMBL/GenBank/DDBJ whole genome shotgun (WGS) entry which is preliminary data.</text>
</comment>
<dbReference type="GO" id="GO:0000160">
    <property type="term" value="P:phosphorelay signal transduction system"/>
    <property type="evidence" value="ECO:0007669"/>
    <property type="project" value="InterPro"/>
</dbReference>
<feature type="domain" description="Response regulatory" evidence="3">
    <location>
        <begin position="5"/>
        <end position="120"/>
    </location>
</feature>
<dbReference type="Gene3D" id="3.40.50.2300">
    <property type="match status" value="1"/>
</dbReference>
<keyword evidence="1" id="KW-0238">DNA-binding</keyword>
<organism evidence="4 5">
    <name type="scientific">Patiriisocius marinistellae</name>
    <dbReference type="NCBI Taxonomy" id="2494560"/>
    <lineage>
        <taxon>Bacteria</taxon>
        <taxon>Pseudomonadati</taxon>
        <taxon>Bacteroidota</taxon>
        <taxon>Flavobacteriia</taxon>
        <taxon>Flavobacteriales</taxon>
        <taxon>Flavobacteriaceae</taxon>
        <taxon>Patiriisocius</taxon>
    </lineage>
</organism>
<dbReference type="GO" id="GO:0006355">
    <property type="term" value="P:regulation of DNA-templated transcription"/>
    <property type="evidence" value="ECO:0007669"/>
    <property type="project" value="InterPro"/>
</dbReference>
<comment type="caution">
    <text evidence="2">Lacks conserved residue(s) required for the propagation of feature annotation.</text>
</comment>
<dbReference type="PROSITE" id="PS50110">
    <property type="entry name" value="RESPONSE_REGULATORY"/>
    <property type="match status" value="1"/>
</dbReference>
<dbReference type="InterPro" id="IPR016032">
    <property type="entry name" value="Sig_transdc_resp-reg_C-effctor"/>
</dbReference>
<dbReference type="EMBL" id="BKCF01000001">
    <property type="protein sequence ID" value="GEQ84650.1"/>
    <property type="molecule type" value="Genomic_DNA"/>
</dbReference>
<dbReference type="Proteomes" id="UP000326994">
    <property type="component" value="Unassembled WGS sequence"/>
</dbReference>
<reference evidence="4 5" key="1">
    <citation type="submission" date="2019-08" db="EMBL/GenBank/DDBJ databases">
        <title>Ulvibacter marinistellae sp. nov., isolated from a starfish, Patiria pectinifera.</title>
        <authorList>
            <person name="Kawano K."/>
            <person name="Ushijima N."/>
            <person name="Kihara M."/>
            <person name="Itoh H."/>
        </authorList>
    </citation>
    <scope>NUCLEOTIDE SEQUENCE [LARGE SCALE GENOMIC DNA]</scope>
    <source>
        <strain evidence="4 5">KK4</strain>
    </source>
</reference>
<evidence type="ECO:0000256" key="1">
    <source>
        <dbReference type="ARBA" id="ARBA00023125"/>
    </source>
</evidence>
<keyword evidence="5" id="KW-1185">Reference proteome</keyword>
<dbReference type="AlphaFoldDB" id="A0A5J4FT29"/>
<name>A0A5J4FT29_9FLAO</name>
<evidence type="ECO:0000313" key="5">
    <source>
        <dbReference type="Proteomes" id="UP000326994"/>
    </source>
</evidence>
<dbReference type="InterPro" id="IPR011006">
    <property type="entry name" value="CheY-like_superfamily"/>
</dbReference>
<gene>
    <name evidence="4" type="ORF">ULMS_01580</name>
</gene>
<dbReference type="GO" id="GO:0003677">
    <property type="term" value="F:DNA binding"/>
    <property type="evidence" value="ECO:0007669"/>
    <property type="project" value="UniProtKB-KW"/>
</dbReference>
<evidence type="ECO:0000256" key="2">
    <source>
        <dbReference type="PROSITE-ProRule" id="PRU00169"/>
    </source>
</evidence>
<accession>A0A5J4FT29</accession>
<dbReference type="PANTHER" id="PTHR45566">
    <property type="entry name" value="HTH-TYPE TRANSCRIPTIONAL REGULATOR YHJB-RELATED"/>
    <property type="match status" value="1"/>
</dbReference>
<proteinExistence type="predicted"/>
<dbReference type="PANTHER" id="PTHR45566:SF1">
    <property type="entry name" value="HTH-TYPE TRANSCRIPTIONAL REGULATOR YHJB-RELATED"/>
    <property type="match status" value="1"/>
</dbReference>
<dbReference type="RefSeq" id="WP_151892601.1">
    <property type="nucleotide sequence ID" value="NZ_BKCF01000001.1"/>
</dbReference>
<dbReference type="SUPFAM" id="SSF52172">
    <property type="entry name" value="CheY-like"/>
    <property type="match status" value="1"/>
</dbReference>
<evidence type="ECO:0000313" key="4">
    <source>
        <dbReference type="EMBL" id="GEQ84650.1"/>
    </source>
</evidence>
<protein>
    <recommendedName>
        <fullName evidence="3">Response regulatory domain-containing protein</fullName>
    </recommendedName>
</protein>
<dbReference type="InterPro" id="IPR001789">
    <property type="entry name" value="Sig_transdc_resp-reg_receiver"/>
</dbReference>
<sequence length="213" mass="23904">MKSSTIIIAHKDKLRQASIATTMSILDCEVIKTLSTGVRTLRYIVREKPDIAILQSCLGDVSAFEIVKEIASKNIKTKCILIFDEPSYENLLMARSLNIHGCFCENGTAMQMLSSLHAVLGGEKGICEKILDTESDKNNLNNIEMLSDKEIQIMTLFGFYKNKRKVAQKLEFSNKKIERIQKGIASKLNIESSESCLANWAEQNRDLIKTLAL</sequence>
<dbReference type="SUPFAM" id="SSF46894">
    <property type="entry name" value="C-terminal effector domain of the bipartite response regulators"/>
    <property type="match status" value="1"/>
</dbReference>
<dbReference type="InterPro" id="IPR051015">
    <property type="entry name" value="EvgA-like"/>
</dbReference>